<feature type="non-terminal residue" evidence="1">
    <location>
        <position position="266"/>
    </location>
</feature>
<name>A0A1V1NTB6_9BACT</name>
<dbReference type="Proteomes" id="UP000189670">
    <property type="component" value="Unassembled WGS sequence"/>
</dbReference>
<dbReference type="AlphaFoldDB" id="A0A1V1NTB6"/>
<gene>
    <name evidence="1" type="ORF">OMM_13678</name>
</gene>
<comment type="caution">
    <text evidence="1">The sequence shown here is derived from an EMBL/GenBank/DDBJ whole genome shotgun (WGS) entry which is preliminary data.</text>
</comment>
<proteinExistence type="predicted"/>
<sequence length="266" mass="29069">MSTDHDETIPAKTIERRPLDVLLAMGEIAPVNSGSIVYLNEYLLDETGMQKQDIIQKWFNNSPVVSSIINTASGSIAVTTIPMFSRDLYINPDALVVKVLEATKLLGLFGAKVVSLTGTIPSATDYGKKIISNCDYNNQLPFITTGHETTTATVLMTIEKILASANRKIENETIGFLGLGSVGSAALKLMVRSLPFPGHLILCDLYTKSNELEKLKQDLIHTYHFNNKISIVASSQNIPDEFYHSSFIVGATNVPDILDINKVKPG</sequence>
<evidence type="ECO:0000313" key="2">
    <source>
        <dbReference type="Proteomes" id="UP000189670"/>
    </source>
</evidence>
<evidence type="ECO:0000313" key="1">
    <source>
        <dbReference type="EMBL" id="ETR65814.1"/>
    </source>
</evidence>
<protein>
    <submittedName>
        <fullName evidence="1">Amino acid adenylation domain-containing protein</fullName>
    </submittedName>
</protein>
<organism evidence="1 2">
    <name type="scientific">Candidatus Magnetoglobus multicellularis str. Araruama</name>
    <dbReference type="NCBI Taxonomy" id="890399"/>
    <lineage>
        <taxon>Bacteria</taxon>
        <taxon>Pseudomonadati</taxon>
        <taxon>Thermodesulfobacteriota</taxon>
        <taxon>Desulfobacteria</taxon>
        <taxon>Desulfobacterales</taxon>
        <taxon>Desulfobacteraceae</taxon>
        <taxon>Candidatus Magnetoglobus</taxon>
    </lineage>
</organism>
<dbReference type="EMBL" id="ATBP01002480">
    <property type="protein sequence ID" value="ETR65814.1"/>
    <property type="molecule type" value="Genomic_DNA"/>
</dbReference>
<accession>A0A1V1NTB6</accession>
<reference evidence="2" key="1">
    <citation type="submission" date="2012-11" db="EMBL/GenBank/DDBJ databases">
        <authorList>
            <person name="Lucero-Rivera Y.E."/>
            <person name="Tovar-Ramirez D."/>
        </authorList>
    </citation>
    <scope>NUCLEOTIDE SEQUENCE [LARGE SCALE GENOMIC DNA]</scope>
    <source>
        <strain evidence="2">Araruama</strain>
    </source>
</reference>